<dbReference type="AlphaFoldDB" id="A0A977PZ82"/>
<dbReference type="EMBL" id="CP073041">
    <property type="protein sequence ID" value="UXE64704.1"/>
    <property type="molecule type" value="Genomic_DNA"/>
</dbReference>
<dbReference type="PANTHER" id="PTHR23222:SF0">
    <property type="entry name" value="PROHIBITIN 1"/>
    <property type="match status" value="1"/>
</dbReference>
<sequence length="193" mass="21450">MQKTVVKSNARTKDLQRLQTEMALNWKIDPLKVKEIYQTIGSEQDIDIKVITPAFDEIIKGSIPSRSLDNALAQREQLREEVATKIQKRLAPFGVLVADVSVVNLIASEEFTKATEARQIAEQEVVTAKKQAEALIIKAKGEAESQKLLQQTLTSQLLQKQLIDKWDGKLPTVTGGNNIPLININPITGQNKP</sequence>
<protein>
    <submittedName>
        <fullName evidence="2">Prohibitin family protein</fullName>
    </submittedName>
</protein>
<dbReference type="PANTHER" id="PTHR23222">
    <property type="entry name" value="PROHIBITIN"/>
    <property type="match status" value="1"/>
</dbReference>
<name>A0A977PZ82_9CYAN</name>
<dbReference type="CDD" id="cd03401">
    <property type="entry name" value="SPFH_prohibitin"/>
    <property type="match status" value="1"/>
</dbReference>
<dbReference type="KEGG" id="wna:KA717_17975"/>
<organism evidence="2">
    <name type="scientific">Woronichinia naegeliana WA131</name>
    <dbReference type="NCBI Taxonomy" id="2824559"/>
    <lineage>
        <taxon>Bacteria</taxon>
        <taxon>Bacillati</taxon>
        <taxon>Cyanobacteriota</taxon>
        <taxon>Cyanophyceae</taxon>
        <taxon>Synechococcales</taxon>
        <taxon>Coelosphaeriaceae</taxon>
        <taxon>Woronichinia</taxon>
    </lineage>
</organism>
<dbReference type="InterPro" id="IPR036013">
    <property type="entry name" value="Band_7/SPFH_dom_sf"/>
</dbReference>
<proteinExistence type="predicted"/>
<evidence type="ECO:0000313" key="2">
    <source>
        <dbReference type="EMBL" id="UXE64704.1"/>
    </source>
</evidence>
<feature type="domain" description="Band 7" evidence="1">
    <location>
        <begin position="6"/>
        <end position="134"/>
    </location>
</feature>
<accession>A0A977PZ82</accession>
<dbReference type="Gene3D" id="3.30.479.30">
    <property type="entry name" value="Band 7 domain"/>
    <property type="match status" value="1"/>
</dbReference>
<evidence type="ECO:0000259" key="1">
    <source>
        <dbReference type="Pfam" id="PF01145"/>
    </source>
</evidence>
<dbReference type="Pfam" id="PF01145">
    <property type="entry name" value="Band_7"/>
    <property type="match status" value="1"/>
</dbReference>
<dbReference type="InterPro" id="IPR001107">
    <property type="entry name" value="Band_7"/>
</dbReference>
<dbReference type="PRINTS" id="PR00679">
    <property type="entry name" value="PROHIBITIN"/>
</dbReference>
<dbReference type="SUPFAM" id="SSF117892">
    <property type="entry name" value="Band 7/SPFH domain"/>
    <property type="match status" value="1"/>
</dbReference>
<dbReference type="InterPro" id="IPR000163">
    <property type="entry name" value="Prohibitin"/>
</dbReference>
<reference evidence="2" key="1">
    <citation type="submission" date="2021-04" db="EMBL/GenBank/DDBJ databases">
        <title>Genome sequence of Woronichinia naegeliana from Washington state freshwater lake bloom.</title>
        <authorList>
            <person name="Dreher T.W."/>
        </authorList>
    </citation>
    <scope>NUCLEOTIDE SEQUENCE</scope>
    <source>
        <strain evidence="2">WA131</strain>
    </source>
</reference>
<dbReference type="GO" id="GO:0016020">
    <property type="term" value="C:membrane"/>
    <property type="evidence" value="ECO:0007669"/>
    <property type="project" value="InterPro"/>
</dbReference>
<gene>
    <name evidence="2" type="ORF">KA717_17975</name>
</gene>
<dbReference type="Proteomes" id="UP001065613">
    <property type="component" value="Chromosome"/>
</dbReference>